<evidence type="ECO:0008006" key="3">
    <source>
        <dbReference type="Google" id="ProtNLM"/>
    </source>
</evidence>
<dbReference type="AlphaFoldDB" id="A0A1C4W5G2"/>
<gene>
    <name evidence="1" type="ORF">GA0070561_2394</name>
</gene>
<dbReference type="Proteomes" id="UP000198864">
    <property type="component" value="Unassembled WGS sequence"/>
</dbReference>
<proteinExistence type="predicted"/>
<reference evidence="1 2" key="1">
    <citation type="submission" date="2016-06" db="EMBL/GenBank/DDBJ databases">
        <authorList>
            <person name="Kjaerup R.B."/>
            <person name="Dalgaard T.S."/>
            <person name="Juul-Madsen H.R."/>
        </authorList>
    </citation>
    <scope>NUCLEOTIDE SEQUENCE [LARGE SCALE GENOMIC DNA]</scope>
    <source>
        <strain evidence="1 2">DSM 44871</strain>
    </source>
</reference>
<accession>A0A1C4W5G2</accession>
<evidence type="ECO:0000313" key="1">
    <source>
        <dbReference type="EMBL" id="SCE91424.1"/>
    </source>
</evidence>
<name>A0A1C4W5G2_9ACTN</name>
<dbReference type="EMBL" id="FMCR01000002">
    <property type="protein sequence ID" value="SCE91424.1"/>
    <property type="molecule type" value="Genomic_DNA"/>
</dbReference>
<sequence>MITVSVIGAAPAHAESSSKLDGNSFANQARAGKLSERQAETLQEKVDAYLQKTGGKQISLNEIEIDNGVLKVAVPGEAHPRDFVNAPTSVALASRCLDGQYNGWFCAFRSTGFSGDTLEWYNCGTYNMPWTGYGSWRNNQTRGTVAKFINASGGVIYSTPGAYSSSTSYNWTPVYKVKPC</sequence>
<evidence type="ECO:0000313" key="2">
    <source>
        <dbReference type="Proteomes" id="UP000198864"/>
    </source>
</evidence>
<organism evidence="1 2">
    <name type="scientific">Micromonospora saelicesensis</name>
    <dbReference type="NCBI Taxonomy" id="285676"/>
    <lineage>
        <taxon>Bacteria</taxon>
        <taxon>Bacillati</taxon>
        <taxon>Actinomycetota</taxon>
        <taxon>Actinomycetes</taxon>
        <taxon>Micromonosporales</taxon>
        <taxon>Micromonosporaceae</taxon>
        <taxon>Micromonospora</taxon>
    </lineage>
</organism>
<protein>
    <recommendedName>
        <fullName evidence="3">Peptidase inhibitor family I36</fullName>
    </recommendedName>
</protein>